<feature type="transmembrane region" description="Helical" evidence="8">
    <location>
        <begin position="116"/>
        <end position="135"/>
    </location>
</feature>
<keyword evidence="8" id="KW-1133">Transmembrane helix</keyword>
<dbReference type="Pfam" id="PF02518">
    <property type="entry name" value="HATPase_c"/>
    <property type="match status" value="1"/>
</dbReference>
<dbReference type="CDD" id="cd00082">
    <property type="entry name" value="HisKA"/>
    <property type="match status" value="1"/>
</dbReference>
<proteinExistence type="predicted"/>
<keyword evidence="4" id="KW-0597">Phosphoprotein</keyword>
<dbReference type="GO" id="GO:0005886">
    <property type="term" value="C:plasma membrane"/>
    <property type="evidence" value="ECO:0007669"/>
    <property type="project" value="UniProtKB-SubCell"/>
</dbReference>
<feature type="transmembrane region" description="Helical" evidence="8">
    <location>
        <begin position="141"/>
        <end position="163"/>
    </location>
</feature>
<dbReference type="InterPro" id="IPR050736">
    <property type="entry name" value="Sensor_HK_Regulatory"/>
</dbReference>
<dbReference type="SUPFAM" id="SSF55874">
    <property type="entry name" value="ATPase domain of HSP90 chaperone/DNA topoisomerase II/histidine kinase"/>
    <property type="match status" value="1"/>
</dbReference>
<comment type="subcellular location">
    <subcellularLocation>
        <location evidence="2">Cell membrane</location>
    </subcellularLocation>
</comment>
<dbReference type="EC" id="2.7.13.3" evidence="3"/>
<evidence type="ECO:0000256" key="3">
    <source>
        <dbReference type="ARBA" id="ARBA00012438"/>
    </source>
</evidence>
<dbReference type="SUPFAM" id="SSF47384">
    <property type="entry name" value="Homodimeric domain of signal transducing histidine kinase"/>
    <property type="match status" value="1"/>
</dbReference>
<dbReference type="InterPro" id="IPR035965">
    <property type="entry name" value="PAS-like_dom_sf"/>
</dbReference>
<dbReference type="PROSITE" id="PS50109">
    <property type="entry name" value="HIS_KIN"/>
    <property type="match status" value="1"/>
</dbReference>
<feature type="domain" description="Histidine kinase" evidence="9">
    <location>
        <begin position="321"/>
        <end position="533"/>
    </location>
</feature>
<accession>A0AA40VMU7</accession>
<keyword evidence="5" id="KW-0808">Transferase</keyword>
<dbReference type="AlphaFoldDB" id="A0AA40VMU7"/>
<evidence type="ECO:0000259" key="9">
    <source>
        <dbReference type="PROSITE" id="PS50109"/>
    </source>
</evidence>
<reference evidence="10 11" key="1">
    <citation type="submission" date="2020-08" db="EMBL/GenBank/DDBJ databases">
        <title>Sequencing the genomes of 1000 actinobacteria strains.</title>
        <authorList>
            <person name="Klenk H.-P."/>
        </authorList>
    </citation>
    <scope>NUCLEOTIDE SEQUENCE [LARGE SCALE GENOMIC DNA]</scope>
    <source>
        <strain evidence="10 11">DSM 19600</strain>
    </source>
</reference>
<dbReference type="SMART" id="SM00387">
    <property type="entry name" value="HATPase_c"/>
    <property type="match status" value="1"/>
</dbReference>
<feature type="transmembrane region" description="Helical" evidence="8">
    <location>
        <begin position="89"/>
        <end position="109"/>
    </location>
</feature>
<gene>
    <name evidence="10" type="ORF">BKA10_001868</name>
</gene>
<keyword evidence="11" id="KW-1185">Reference proteome</keyword>
<dbReference type="PANTHER" id="PTHR43711:SF1">
    <property type="entry name" value="HISTIDINE KINASE 1"/>
    <property type="match status" value="1"/>
</dbReference>
<keyword evidence="7" id="KW-0902">Two-component regulatory system</keyword>
<dbReference type="InterPro" id="IPR036097">
    <property type="entry name" value="HisK_dim/P_sf"/>
</dbReference>
<dbReference type="GO" id="GO:0000155">
    <property type="term" value="F:phosphorelay sensor kinase activity"/>
    <property type="evidence" value="ECO:0007669"/>
    <property type="project" value="InterPro"/>
</dbReference>
<keyword evidence="8" id="KW-0812">Transmembrane</keyword>
<dbReference type="InterPro" id="IPR004358">
    <property type="entry name" value="Sig_transdc_His_kin-like_C"/>
</dbReference>
<feature type="transmembrane region" description="Helical" evidence="8">
    <location>
        <begin position="48"/>
        <end position="69"/>
    </location>
</feature>
<dbReference type="InterPro" id="IPR036890">
    <property type="entry name" value="HATPase_C_sf"/>
</dbReference>
<evidence type="ECO:0000256" key="2">
    <source>
        <dbReference type="ARBA" id="ARBA00004236"/>
    </source>
</evidence>
<evidence type="ECO:0000256" key="7">
    <source>
        <dbReference type="ARBA" id="ARBA00023012"/>
    </source>
</evidence>
<evidence type="ECO:0000256" key="1">
    <source>
        <dbReference type="ARBA" id="ARBA00000085"/>
    </source>
</evidence>
<dbReference type="PRINTS" id="PR00344">
    <property type="entry name" value="BCTRLSENSOR"/>
</dbReference>
<dbReference type="RefSeq" id="WP_183499658.1">
    <property type="nucleotide sequence ID" value="NZ_BAABCO010000002.1"/>
</dbReference>
<dbReference type="Proteomes" id="UP000549113">
    <property type="component" value="Unassembled WGS sequence"/>
</dbReference>
<dbReference type="InterPro" id="IPR003661">
    <property type="entry name" value="HisK_dim/P_dom"/>
</dbReference>
<comment type="catalytic activity">
    <reaction evidence="1">
        <text>ATP + protein L-histidine = ADP + protein N-phospho-L-histidine.</text>
        <dbReference type="EC" id="2.7.13.3"/>
    </reaction>
</comment>
<dbReference type="InterPro" id="IPR003594">
    <property type="entry name" value="HATPase_dom"/>
</dbReference>
<organism evidence="10 11">
    <name type="scientific">Microbacterium invictum</name>
    <dbReference type="NCBI Taxonomy" id="515415"/>
    <lineage>
        <taxon>Bacteria</taxon>
        <taxon>Bacillati</taxon>
        <taxon>Actinomycetota</taxon>
        <taxon>Actinomycetes</taxon>
        <taxon>Micrococcales</taxon>
        <taxon>Microbacteriaceae</taxon>
        <taxon>Microbacterium</taxon>
    </lineage>
</organism>
<dbReference type="SUPFAM" id="SSF55785">
    <property type="entry name" value="PYP-like sensor domain (PAS domain)"/>
    <property type="match status" value="1"/>
</dbReference>
<dbReference type="Gene3D" id="1.10.287.130">
    <property type="match status" value="1"/>
</dbReference>
<evidence type="ECO:0000256" key="4">
    <source>
        <dbReference type="ARBA" id="ARBA00022553"/>
    </source>
</evidence>
<evidence type="ECO:0000256" key="5">
    <source>
        <dbReference type="ARBA" id="ARBA00022679"/>
    </source>
</evidence>
<evidence type="ECO:0000256" key="6">
    <source>
        <dbReference type="ARBA" id="ARBA00022777"/>
    </source>
</evidence>
<dbReference type="InterPro" id="IPR005467">
    <property type="entry name" value="His_kinase_dom"/>
</dbReference>
<keyword evidence="8" id="KW-0472">Membrane</keyword>
<evidence type="ECO:0000313" key="10">
    <source>
        <dbReference type="EMBL" id="MBB4140074.1"/>
    </source>
</evidence>
<comment type="caution">
    <text evidence="10">The sequence shown here is derived from an EMBL/GenBank/DDBJ whole genome shotgun (WGS) entry which is preliminary data.</text>
</comment>
<sequence length="556" mass="59415">MAAPIGGHWGDLRTRSVWRWQLIVAASTVAIIAMVPLLSPQLFSNARFLSGAIGIAAITALSLLVPWHLAAPAVITVVPLLDIVAIGQLSVGGDTSLALLWVFPIAWLATYYRFPWLIAALSLIAVILLIDATFSGLSPAFAQRTVVMLMSLGFLGVTIMVGAQRTRAYSHLLRRQFAQLDRTRRRAEHDAQRIAVLSNTLETAIARIDRDGVLLDANAAFLHLYAAADIDTFTPTGAVEYRGYRGEPVDPDSTLIARARRGERFYDHRVWLFDAQGRWRALDASSRPVPGSDEQPSNLILAQDVTDAVRADEQRQTVSSVVTHELRNPLTAIVGHSDLLLERDDLPAGVREQIAQIDSAGQRMQRLITSALEPYGQAVAEEAHVDLGHLVTASVVAFQPTAEAARVDLSCSLDGTADVGGDAFRLRQAIDNVVGNALKYTARGGTVEVSVRAQAHEGVIVVTDTGIGMSPNDRDRIFETGFRSATARASGISGSGIGMSVVHDIVTAHGGSLDVVSELGRGTCVTVRLPCAADVGDPGATIGHIGANNAAERTST</sequence>
<keyword evidence="6 10" id="KW-0418">Kinase</keyword>
<feature type="transmembrane region" description="Helical" evidence="8">
    <location>
        <begin position="20"/>
        <end position="39"/>
    </location>
</feature>
<dbReference type="EMBL" id="JACIFH010000001">
    <property type="protein sequence ID" value="MBB4140074.1"/>
    <property type="molecule type" value="Genomic_DNA"/>
</dbReference>
<protein>
    <recommendedName>
        <fullName evidence="3">histidine kinase</fullName>
        <ecNumber evidence="3">2.7.13.3</ecNumber>
    </recommendedName>
</protein>
<dbReference type="Gene3D" id="3.30.565.10">
    <property type="entry name" value="Histidine kinase-like ATPase, C-terminal domain"/>
    <property type="match status" value="1"/>
</dbReference>
<evidence type="ECO:0000256" key="8">
    <source>
        <dbReference type="SAM" id="Phobius"/>
    </source>
</evidence>
<name>A0AA40VMU7_9MICO</name>
<dbReference type="Gene3D" id="3.30.450.20">
    <property type="entry name" value="PAS domain"/>
    <property type="match status" value="1"/>
</dbReference>
<dbReference type="SMART" id="SM00388">
    <property type="entry name" value="HisKA"/>
    <property type="match status" value="1"/>
</dbReference>
<dbReference type="FunFam" id="3.30.565.10:FF:000006">
    <property type="entry name" value="Sensor histidine kinase WalK"/>
    <property type="match status" value="1"/>
</dbReference>
<dbReference type="PANTHER" id="PTHR43711">
    <property type="entry name" value="TWO-COMPONENT HISTIDINE KINASE"/>
    <property type="match status" value="1"/>
</dbReference>
<dbReference type="Pfam" id="PF00512">
    <property type="entry name" value="HisKA"/>
    <property type="match status" value="1"/>
</dbReference>
<evidence type="ECO:0000313" key="11">
    <source>
        <dbReference type="Proteomes" id="UP000549113"/>
    </source>
</evidence>